<dbReference type="PROSITE" id="PS50881">
    <property type="entry name" value="S5_DSRBD"/>
    <property type="match status" value="1"/>
</dbReference>
<evidence type="ECO:0000313" key="10">
    <source>
        <dbReference type="EMBL" id="KAF0852881.1"/>
    </source>
</evidence>
<evidence type="ECO:0000256" key="7">
    <source>
        <dbReference type="RuleBase" id="RU003823"/>
    </source>
</evidence>
<dbReference type="GO" id="GO:0022627">
    <property type="term" value="C:cytosolic small ribosomal subunit"/>
    <property type="evidence" value="ECO:0007669"/>
    <property type="project" value="TreeGrafter"/>
</dbReference>
<dbReference type="PANTHER" id="PTHR13718">
    <property type="entry name" value="RIBOSOMAL S SUBUNIT"/>
    <property type="match status" value="1"/>
</dbReference>
<dbReference type="GO" id="GO:0003723">
    <property type="term" value="F:RNA binding"/>
    <property type="evidence" value="ECO:0007669"/>
    <property type="project" value="InterPro"/>
</dbReference>
<evidence type="ECO:0000256" key="6">
    <source>
        <dbReference type="PROSITE-ProRule" id="PRU00268"/>
    </source>
</evidence>
<dbReference type="FunFam" id="3.30.160.20:FF:000002">
    <property type="entry name" value="40S ribosomal protein S2"/>
    <property type="match status" value="1"/>
</dbReference>
<sequence>MADTAAADQTAPSRGGFGRRGGDRNGGERGPRPAGDRPPRRGPRRDGGKGEEKGWVPFTKLGRLVRDGKISSLEQIYSNALPIKEAQIIDHFLGGKLKEEVMKVMPVQKQTRAGQRTRFKACVVVGDRDGHVGLGYKSASEVANAIKGAMTNAKLSLIPVRRGFWGNKIGNAHTVPVKVTGKCGSVMVRLVPAPRGTGLVAASAPKKVLELAGIEDVYSSTAGHTKTMGNFVHATFLACAATYHFLTPDLWKKGADNKVVYSEFSDFLAKSAERRRA</sequence>
<dbReference type="Gene3D" id="3.30.230.10">
    <property type="match status" value="1"/>
</dbReference>
<evidence type="ECO:0000256" key="1">
    <source>
        <dbReference type="ARBA" id="ARBA00008945"/>
    </source>
</evidence>
<comment type="caution">
    <text evidence="10">The sequence shown here is derived from an EMBL/GenBank/DDBJ whole genome shotgun (WGS) entry which is preliminary data.</text>
</comment>
<dbReference type="InterPro" id="IPR020568">
    <property type="entry name" value="Ribosomal_Su5_D2-typ_SF"/>
</dbReference>
<dbReference type="InterPro" id="IPR005711">
    <property type="entry name" value="Ribosomal_uS5_euk/arc"/>
</dbReference>
<evidence type="ECO:0000256" key="8">
    <source>
        <dbReference type="SAM" id="MobiDB-lite"/>
    </source>
</evidence>
<dbReference type="InterPro" id="IPR018192">
    <property type="entry name" value="Ribosomal_uS5_N_CS"/>
</dbReference>
<dbReference type="InterPro" id="IPR014721">
    <property type="entry name" value="Ribsml_uS5_D2-typ_fold_subgr"/>
</dbReference>
<protein>
    <recommendedName>
        <fullName evidence="4">Small ribosomal subunit protein uS5</fullName>
    </recommendedName>
    <alternativeName>
        <fullName evidence="5">40S ribosomal protein S2</fullName>
    </alternativeName>
</protein>
<dbReference type="Gene3D" id="3.30.160.20">
    <property type="match status" value="1"/>
</dbReference>
<feature type="compositionally biased region" description="Basic and acidic residues" evidence="8">
    <location>
        <begin position="20"/>
        <end position="54"/>
    </location>
</feature>
<dbReference type="GO" id="GO:0003735">
    <property type="term" value="F:structural constituent of ribosome"/>
    <property type="evidence" value="ECO:0007669"/>
    <property type="project" value="UniProtKB-UniRule"/>
</dbReference>
<gene>
    <name evidence="10" type="ORF">ANDGO_07533</name>
</gene>
<dbReference type="SUPFAM" id="SSF54211">
    <property type="entry name" value="Ribosomal protein S5 domain 2-like"/>
    <property type="match status" value="1"/>
</dbReference>
<keyword evidence="2 6" id="KW-0689">Ribosomal protein</keyword>
<dbReference type="SUPFAM" id="SSF54768">
    <property type="entry name" value="dsRNA-binding domain-like"/>
    <property type="match status" value="1"/>
</dbReference>
<dbReference type="InterPro" id="IPR005324">
    <property type="entry name" value="Ribosomal_uS5_C"/>
</dbReference>
<organism evidence="10 11">
    <name type="scientific">Andalucia godoyi</name>
    <name type="common">Flagellate</name>
    <dbReference type="NCBI Taxonomy" id="505711"/>
    <lineage>
        <taxon>Eukaryota</taxon>
        <taxon>Discoba</taxon>
        <taxon>Jakobida</taxon>
        <taxon>Andalucina</taxon>
        <taxon>Andaluciidae</taxon>
        <taxon>Andalucia</taxon>
    </lineage>
</organism>
<name>A0A8K0AK25_ANDGO</name>
<evidence type="ECO:0000256" key="3">
    <source>
        <dbReference type="ARBA" id="ARBA00023274"/>
    </source>
</evidence>
<evidence type="ECO:0000256" key="2">
    <source>
        <dbReference type="ARBA" id="ARBA00022980"/>
    </source>
</evidence>
<reference evidence="10" key="1">
    <citation type="submission" date="2019-09" db="EMBL/GenBank/DDBJ databases">
        <title>The Mitochondrial Proteome of the Jakobid, Andalucia godoyi, a Protist With the Most Gene-Rich and Bacteria-Like Mitochondrial Genome.</title>
        <authorList>
            <person name="Gray M.W."/>
            <person name="Burger G."/>
            <person name="Derelle R."/>
            <person name="Klimes V."/>
            <person name="Leger M."/>
            <person name="Sarrasin M."/>
            <person name="Vlcek C."/>
            <person name="Roger A.J."/>
            <person name="Elias M."/>
            <person name="Lang B.F."/>
        </authorList>
    </citation>
    <scope>NUCLEOTIDE SEQUENCE</scope>
    <source>
        <strain evidence="10">And28</strain>
    </source>
</reference>
<dbReference type="InterPro" id="IPR000851">
    <property type="entry name" value="Ribosomal_uS5"/>
</dbReference>
<dbReference type="FunFam" id="3.30.230.10:FF:000004">
    <property type="entry name" value="40S ribosomal protein S2"/>
    <property type="match status" value="1"/>
</dbReference>
<evidence type="ECO:0000313" key="11">
    <source>
        <dbReference type="Proteomes" id="UP000799049"/>
    </source>
</evidence>
<dbReference type="Pfam" id="PF00333">
    <property type="entry name" value="Ribosomal_S5"/>
    <property type="match status" value="1"/>
</dbReference>
<dbReference type="Pfam" id="PF03719">
    <property type="entry name" value="Ribosomal_S5_C"/>
    <property type="match status" value="1"/>
</dbReference>
<evidence type="ECO:0000256" key="4">
    <source>
        <dbReference type="ARBA" id="ARBA00035255"/>
    </source>
</evidence>
<proteinExistence type="inferred from homology"/>
<feature type="region of interest" description="Disordered" evidence="8">
    <location>
        <begin position="1"/>
        <end position="55"/>
    </location>
</feature>
<accession>A0A8K0AK25</accession>
<evidence type="ECO:0000259" key="9">
    <source>
        <dbReference type="PROSITE" id="PS50881"/>
    </source>
</evidence>
<keyword evidence="11" id="KW-1185">Reference proteome</keyword>
<keyword evidence="3 6" id="KW-0687">Ribonucleoprotein</keyword>
<dbReference type="GO" id="GO:0006412">
    <property type="term" value="P:translation"/>
    <property type="evidence" value="ECO:0007669"/>
    <property type="project" value="InterPro"/>
</dbReference>
<comment type="similarity">
    <text evidence="1 7">Belongs to the universal ribosomal protein uS5 family.</text>
</comment>
<dbReference type="EMBL" id="VRVR01000011">
    <property type="protein sequence ID" value="KAF0852881.1"/>
    <property type="molecule type" value="Genomic_DNA"/>
</dbReference>
<dbReference type="AlphaFoldDB" id="A0A8K0AK25"/>
<feature type="domain" description="S5 DRBM" evidence="9">
    <location>
        <begin position="97"/>
        <end position="160"/>
    </location>
</feature>
<dbReference type="InterPro" id="IPR013810">
    <property type="entry name" value="Ribosomal_uS5_N"/>
</dbReference>
<dbReference type="Proteomes" id="UP000799049">
    <property type="component" value="Unassembled WGS sequence"/>
</dbReference>
<dbReference type="NCBIfam" id="TIGR01020">
    <property type="entry name" value="uS5_euk_arch"/>
    <property type="match status" value="1"/>
</dbReference>
<evidence type="ECO:0000256" key="5">
    <source>
        <dbReference type="ARBA" id="ARBA00035407"/>
    </source>
</evidence>
<dbReference type="PANTHER" id="PTHR13718:SF4">
    <property type="entry name" value="40S RIBOSOMAL PROTEIN S2"/>
    <property type="match status" value="1"/>
</dbReference>
<dbReference type="OrthoDB" id="10253125at2759"/>
<dbReference type="PROSITE" id="PS00585">
    <property type="entry name" value="RIBOSOMAL_S5"/>
    <property type="match status" value="1"/>
</dbReference>